<dbReference type="Pfam" id="PF01979">
    <property type="entry name" value="Amidohydro_1"/>
    <property type="match status" value="1"/>
</dbReference>
<dbReference type="InterPro" id="IPR032466">
    <property type="entry name" value="Metal_Hydrolase"/>
</dbReference>
<dbReference type="RefSeq" id="XP_070880745.1">
    <property type="nucleotide sequence ID" value="XM_071027411.1"/>
</dbReference>
<name>A0ABR4L8H7_9EURO</name>
<dbReference type="Gene3D" id="2.30.40.10">
    <property type="entry name" value="Urease, subunit C, domain 1"/>
    <property type="match status" value="1"/>
</dbReference>
<keyword evidence="4" id="KW-1185">Reference proteome</keyword>
<gene>
    <name evidence="3" type="ORF">BJX67DRAFT_325801</name>
</gene>
<dbReference type="PANTHER" id="PTHR43794:SF11">
    <property type="entry name" value="AMIDOHYDROLASE-RELATED DOMAIN-CONTAINING PROTEIN"/>
    <property type="match status" value="1"/>
</dbReference>
<evidence type="ECO:0000259" key="2">
    <source>
        <dbReference type="Pfam" id="PF01979"/>
    </source>
</evidence>
<sequence>MSTSYILIKNATVVPVDRSDSSKVLTNHDILIENSYIKSVGPNLSLPSASPSDSATATATTIDAKDCIITPGFVDGHHHMWQHFLRGLTVDWTLFGYCCHLRAVYGSLYNAEDVYVANYAAALSLLNNGVTSVLDHCHVINSPEHGDAAVRGLKEAGIRGTFCYGFYQNPTVAGEPASVGSDGFNLDARIEDARRVKRELFPGDNDPATSLLTFGIALDEAPMRSREANVEGLEIARKLGARISTVHTSVISSHGRPRAEVVQQFEDAGAMGSDIVFSHGAWMTDEELDAVRRSGAGIIGTPDTELQMGMGYPIIWKAGDLGCRTGLGLDITSNQGNDFLAQMRLALQVQRAREDDYQTIQRDVGRKTADILRKATLGGAEAMQMDSVVGSIEPGKKADLVFFRCDDIDMVPVLDPIGTVVFHASSKNVDTVIVDGKIVKQDGRLVGLDWKSLRDQVQSRSERMRDEAAKIDMTGPESLFYGVFAAAMQEGKR</sequence>
<evidence type="ECO:0000313" key="4">
    <source>
        <dbReference type="Proteomes" id="UP001610432"/>
    </source>
</evidence>
<dbReference type="Proteomes" id="UP001610432">
    <property type="component" value="Unassembled WGS sequence"/>
</dbReference>
<evidence type="ECO:0000313" key="3">
    <source>
        <dbReference type="EMBL" id="KAL2860851.1"/>
    </source>
</evidence>
<dbReference type="EMBL" id="JBFXLQ010000082">
    <property type="protein sequence ID" value="KAL2860851.1"/>
    <property type="molecule type" value="Genomic_DNA"/>
</dbReference>
<dbReference type="SUPFAM" id="SSF51338">
    <property type="entry name" value="Composite domain of metallo-dependent hydrolases"/>
    <property type="match status" value="2"/>
</dbReference>
<dbReference type="PANTHER" id="PTHR43794">
    <property type="entry name" value="AMINOHYDROLASE SSNA-RELATED"/>
    <property type="match status" value="1"/>
</dbReference>
<dbReference type="InterPro" id="IPR050287">
    <property type="entry name" value="MTA/SAH_deaminase"/>
</dbReference>
<dbReference type="Gene3D" id="3.20.20.140">
    <property type="entry name" value="Metal-dependent hydrolases"/>
    <property type="match status" value="1"/>
</dbReference>
<reference evidence="3 4" key="1">
    <citation type="submission" date="2024-07" db="EMBL/GenBank/DDBJ databases">
        <title>Section-level genome sequencing and comparative genomics of Aspergillus sections Usti and Cavernicolus.</title>
        <authorList>
            <consortium name="Lawrence Berkeley National Laboratory"/>
            <person name="Nybo J.L."/>
            <person name="Vesth T.C."/>
            <person name="Theobald S."/>
            <person name="Frisvad J.C."/>
            <person name="Larsen T.O."/>
            <person name="Kjaerboelling I."/>
            <person name="Rothschild-Mancinelli K."/>
            <person name="Lyhne E.K."/>
            <person name="Kogle M.E."/>
            <person name="Barry K."/>
            <person name="Clum A."/>
            <person name="Na H."/>
            <person name="Ledsgaard L."/>
            <person name="Lin J."/>
            <person name="Lipzen A."/>
            <person name="Kuo A."/>
            <person name="Riley R."/>
            <person name="Mondo S."/>
            <person name="Labutti K."/>
            <person name="Haridas S."/>
            <person name="Pangalinan J."/>
            <person name="Salamov A.A."/>
            <person name="Simmons B.A."/>
            <person name="Magnuson J.K."/>
            <person name="Chen J."/>
            <person name="Drula E."/>
            <person name="Henrissat B."/>
            <person name="Wiebenga A."/>
            <person name="Lubbers R.J."/>
            <person name="Gomes A.C."/>
            <person name="Macurrencykelacurrency M.R."/>
            <person name="Stajich J."/>
            <person name="Grigoriev I.V."/>
            <person name="Mortensen U.H."/>
            <person name="De Vries R.P."/>
            <person name="Baker S.E."/>
            <person name="Andersen M.R."/>
        </authorList>
    </citation>
    <scope>NUCLEOTIDE SEQUENCE [LARGE SCALE GENOMIC DNA]</scope>
    <source>
        <strain evidence="3 4">CBS 449.75</strain>
    </source>
</reference>
<dbReference type="InterPro" id="IPR006680">
    <property type="entry name" value="Amidohydro-rel"/>
</dbReference>
<feature type="domain" description="Amidohydrolase-related" evidence="2">
    <location>
        <begin position="68"/>
        <end position="439"/>
    </location>
</feature>
<proteinExistence type="predicted"/>
<dbReference type="GeneID" id="98142483"/>
<dbReference type="SUPFAM" id="SSF51556">
    <property type="entry name" value="Metallo-dependent hydrolases"/>
    <property type="match status" value="1"/>
</dbReference>
<evidence type="ECO:0000256" key="1">
    <source>
        <dbReference type="ARBA" id="ARBA00022801"/>
    </source>
</evidence>
<organism evidence="3 4">
    <name type="scientific">Aspergillus lucknowensis</name>
    <dbReference type="NCBI Taxonomy" id="176173"/>
    <lineage>
        <taxon>Eukaryota</taxon>
        <taxon>Fungi</taxon>
        <taxon>Dikarya</taxon>
        <taxon>Ascomycota</taxon>
        <taxon>Pezizomycotina</taxon>
        <taxon>Eurotiomycetes</taxon>
        <taxon>Eurotiomycetidae</taxon>
        <taxon>Eurotiales</taxon>
        <taxon>Aspergillaceae</taxon>
        <taxon>Aspergillus</taxon>
        <taxon>Aspergillus subgen. Nidulantes</taxon>
    </lineage>
</organism>
<accession>A0ABR4L8H7</accession>
<keyword evidence="1" id="KW-0378">Hydrolase</keyword>
<comment type="caution">
    <text evidence="3">The sequence shown here is derived from an EMBL/GenBank/DDBJ whole genome shotgun (WGS) entry which is preliminary data.</text>
</comment>
<protein>
    <recommendedName>
        <fullName evidence="2">Amidohydrolase-related domain-containing protein</fullName>
    </recommendedName>
</protein>
<dbReference type="InterPro" id="IPR011059">
    <property type="entry name" value="Metal-dep_hydrolase_composite"/>
</dbReference>